<dbReference type="AlphaFoldDB" id="A0A392W2V9"/>
<reference evidence="1 2" key="1">
    <citation type="journal article" date="2018" name="Front. Plant Sci.">
        <title>Red Clover (Trifolium pratense) and Zigzag Clover (T. medium) - A Picture of Genomic Similarities and Differences.</title>
        <authorList>
            <person name="Dluhosova J."/>
            <person name="Istvanek J."/>
            <person name="Nedelnik J."/>
            <person name="Repkova J."/>
        </authorList>
    </citation>
    <scope>NUCLEOTIDE SEQUENCE [LARGE SCALE GENOMIC DNA]</scope>
    <source>
        <strain evidence="2">cv. 10/8</strain>
        <tissue evidence="1">Leaf</tissue>
    </source>
</reference>
<organism evidence="1 2">
    <name type="scientific">Trifolium medium</name>
    <dbReference type="NCBI Taxonomy" id="97028"/>
    <lineage>
        <taxon>Eukaryota</taxon>
        <taxon>Viridiplantae</taxon>
        <taxon>Streptophyta</taxon>
        <taxon>Embryophyta</taxon>
        <taxon>Tracheophyta</taxon>
        <taxon>Spermatophyta</taxon>
        <taxon>Magnoliopsida</taxon>
        <taxon>eudicotyledons</taxon>
        <taxon>Gunneridae</taxon>
        <taxon>Pentapetalae</taxon>
        <taxon>rosids</taxon>
        <taxon>fabids</taxon>
        <taxon>Fabales</taxon>
        <taxon>Fabaceae</taxon>
        <taxon>Papilionoideae</taxon>
        <taxon>50 kb inversion clade</taxon>
        <taxon>NPAAA clade</taxon>
        <taxon>Hologalegina</taxon>
        <taxon>IRL clade</taxon>
        <taxon>Trifolieae</taxon>
        <taxon>Trifolium</taxon>
    </lineage>
</organism>
<comment type="caution">
    <text evidence="1">The sequence shown here is derived from an EMBL/GenBank/DDBJ whole genome shotgun (WGS) entry which is preliminary data.</text>
</comment>
<feature type="non-terminal residue" evidence="1">
    <location>
        <position position="37"/>
    </location>
</feature>
<name>A0A392W2V9_9FABA</name>
<sequence length="37" mass="4195">DEEYMSGVLHNALSNLQHVCLLLRLNALYEDSLHIGL</sequence>
<accession>A0A392W2V9</accession>
<dbReference type="Proteomes" id="UP000265520">
    <property type="component" value="Unassembled WGS sequence"/>
</dbReference>
<dbReference type="EMBL" id="LXQA011345606">
    <property type="protein sequence ID" value="MCI94042.1"/>
    <property type="molecule type" value="Genomic_DNA"/>
</dbReference>
<feature type="non-terminal residue" evidence="1">
    <location>
        <position position="1"/>
    </location>
</feature>
<protein>
    <submittedName>
        <fullName evidence="1">Uncharacterized protein</fullName>
    </submittedName>
</protein>
<proteinExistence type="predicted"/>
<evidence type="ECO:0000313" key="1">
    <source>
        <dbReference type="EMBL" id="MCI94042.1"/>
    </source>
</evidence>
<evidence type="ECO:0000313" key="2">
    <source>
        <dbReference type="Proteomes" id="UP000265520"/>
    </source>
</evidence>
<keyword evidence="2" id="KW-1185">Reference proteome</keyword>